<evidence type="ECO:0000256" key="1">
    <source>
        <dbReference type="ARBA" id="ARBA00007606"/>
    </source>
</evidence>
<comment type="similarity">
    <text evidence="1">Belongs to the leguminous lectin family.</text>
</comment>
<evidence type="ECO:0000256" key="3">
    <source>
        <dbReference type="SAM" id="Phobius"/>
    </source>
</evidence>
<keyword evidence="3" id="KW-0472">Membrane</keyword>
<dbReference type="SUPFAM" id="SSF49899">
    <property type="entry name" value="Concanavalin A-like lectins/glucanases"/>
    <property type="match status" value="1"/>
</dbReference>
<keyword evidence="2" id="KW-0430">Lectin</keyword>
<dbReference type="GO" id="GO:0016301">
    <property type="term" value="F:kinase activity"/>
    <property type="evidence" value="ECO:0007669"/>
    <property type="project" value="UniProtKB-KW"/>
</dbReference>
<dbReference type="InterPro" id="IPR013320">
    <property type="entry name" value="ConA-like_dom_sf"/>
</dbReference>
<keyword evidence="5" id="KW-0675">Receptor</keyword>
<protein>
    <submittedName>
        <fullName evidence="5">L-type lectin-domain containing receptor kinase II.2</fullName>
    </submittedName>
</protein>
<keyword evidence="5" id="KW-0418">Kinase</keyword>
<accession>A0ABD1ANI0</accession>
<dbReference type="PANTHER" id="PTHR32401:SF51">
    <property type="entry name" value="NON-SPECIFIC SERINE_THREONINE PROTEIN KINASE"/>
    <property type="match status" value="1"/>
</dbReference>
<evidence type="ECO:0000256" key="2">
    <source>
        <dbReference type="ARBA" id="ARBA00022734"/>
    </source>
</evidence>
<dbReference type="EMBL" id="JBANAX010000456">
    <property type="protein sequence ID" value="KAL1208237.1"/>
    <property type="molecule type" value="Genomic_DNA"/>
</dbReference>
<sequence length="199" mass="21974">MARVLGGSLGFLIIIVIHVIMSLVLPQDGDQFLYYGFKEEDLDCDGMAHTQDGVLHLTNNTDTSTGHAFYKIPMKFTGTSFSFSTEFVFAMFPLQISPPYGQGMAFVVSPTKDLRYNGSATSGLGLFNYTNNNKTENHILVVELDTNNSPEADDINNNHVGIDINSRVSVKQPMPATLIIQLGRTKPCFLLVEKVFWSG</sequence>
<reference evidence="5 6" key="1">
    <citation type="submission" date="2024-04" db="EMBL/GenBank/DDBJ databases">
        <title>Genome assembly C_amara_ONT_v2.</title>
        <authorList>
            <person name="Yant L."/>
            <person name="Moore C."/>
            <person name="Slenker M."/>
        </authorList>
    </citation>
    <scope>NUCLEOTIDE SEQUENCE [LARGE SCALE GENOMIC DNA]</scope>
    <source>
        <tissue evidence="5">Leaf</tissue>
    </source>
</reference>
<dbReference type="Gene3D" id="2.60.120.200">
    <property type="match status" value="1"/>
</dbReference>
<evidence type="ECO:0000313" key="5">
    <source>
        <dbReference type="EMBL" id="KAL1208237.1"/>
    </source>
</evidence>
<feature type="domain" description="Legume lectin" evidence="4">
    <location>
        <begin position="31"/>
        <end position="173"/>
    </location>
</feature>
<dbReference type="AlphaFoldDB" id="A0ABD1ANI0"/>
<dbReference type="GO" id="GO:0030246">
    <property type="term" value="F:carbohydrate binding"/>
    <property type="evidence" value="ECO:0007669"/>
    <property type="project" value="UniProtKB-KW"/>
</dbReference>
<dbReference type="Pfam" id="PF00139">
    <property type="entry name" value="Lectin_legB"/>
    <property type="match status" value="1"/>
</dbReference>
<keyword evidence="5" id="KW-0808">Transferase</keyword>
<dbReference type="InterPro" id="IPR001220">
    <property type="entry name" value="Legume_lectin_dom"/>
</dbReference>
<dbReference type="CDD" id="cd06899">
    <property type="entry name" value="lectin_legume_LecRK_Arcelin_ConA"/>
    <property type="match status" value="1"/>
</dbReference>
<keyword evidence="3" id="KW-1133">Transmembrane helix</keyword>
<dbReference type="InterPro" id="IPR050258">
    <property type="entry name" value="Leguminous_Lectin"/>
</dbReference>
<name>A0ABD1ANI0_CARAN</name>
<gene>
    <name evidence="5" type="ORF">V5N11_034953</name>
</gene>
<feature type="transmembrane region" description="Helical" evidence="3">
    <location>
        <begin position="6"/>
        <end position="25"/>
    </location>
</feature>
<evidence type="ECO:0000259" key="4">
    <source>
        <dbReference type="Pfam" id="PF00139"/>
    </source>
</evidence>
<dbReference type="Proteomes" id="UP001558713">
    <property type="component" value="Unassembled WGS sequence"/>
</dbReference>
<proteinExistence type="inferred from homology"/>
<keyword evidence="6" id="KW-1185">Reference proteome</keyword>
<keyword evidence="3" id="KW-0812">Transmembrane</keyword>
<evidence type="ECO:0000313" key="6">
    <source>
        <dbReference type="Proteomes" id="UP001558713"/>
    </source>
</evidence>
<dbReference type="PANTHER" id="PTHR32401">
    <property type="entry name" value="CONCANAVALIN A-LIKE LECTIN FAMILY PROTEIN"/>
    <property type="match status" value="1"/>
</dbReference>
<organism evidence="5 6">
    <name type="scientific">Cardamine amara subsp. amara</name>
    <dbReference type="NCBI Taxonomy" id="228776"/>
    <lineage>
        <taxon>Eukaryota</taxon>
        <taxon>Viridiplantae</taxon>
        <taxon>Streptophyta</taxon>
        <taxon>Embryophyta</taxon>
        <taxon>Tracheophyta</taxon>
        <taxon>Spermatophyta</taxon>
        <taxon>Magnoliopsida</taxon>
        <taxon>eudicotyledons</taxon>
        <taxon>Gunneridae</taxon>
        <taxon>Pentapetalae</taxon>
        <taxon>rosids</taxon>
        <taxon>malvids</taxon>
        <taxon>Brassicales</taxon>
        <taxon>Brassicaceae</taxon>
        <taxon>Cardamineae</taxon>
        <taxon>Cardamine</taxon>
    </lineage>
</organism>
<comment type="caution">
    <text evidence="5">The sequence shown here is derived from an EMBL/GenBank/DDBJ whole genome shotgun (WGS) entry which is preliminary data.</text>
</comment>